<feature type="region of interest" description="Disordered" evidence="1">
    <location>
        <begin position="614"/>
        <end position="680"/>
    </location>
</feature>
<organism evidence="2 3">
    <name type="scientific">Phialocephala subalpina</name>
    <dbReference type="NCBI Taxonomy" id="576137"/>
    <lineage>
        <taxon>Eukaryota</taxon>
        <taxon>Fungi</taxon>
        <taxon>Dikarya</taxon>
        <taxon>Ascomycota</taxon>
        <taxon>Pezizomycotina</taxon>
        <taxon>Leotiomycetes</taxon>
        <taxon>Helotiales</taxon>
        <taxon>Mollisiaceae</taxon>
        <taxon>Phialocephala</taxon>
        <taxon>Phialocephala fortinii species complex</taxon>
    </lineage>
</organism>
<dbReference type="EMBL" id="FJOG01000002">
    <property type="protein sequence ID" value="CZR51433.1"/>
    <property type="molecule type" value="Genomic_DNA"/>
</dbReference>
<keyword evidence="3" id="KW-1185">Reference proteome</keyword>
<name>A0A1L7WF76_9HELO</name>
<gene>
    <name evidence="2" type="ORF">PAC_01309</name>
</gene>
<proteinExistence type="predicted"/>
<reference evidence="2 3" key="1">
    <citation type="submission" date="2016-03" db="EMBL/GenBank/DDBJ databases">
        <authorList>
            <person name="Ploux O."/>
        </authorList>
    </citation>
    <scope>NUCLEOTIDE SEQUENCE [LARGE SCALE GENOMIC DNA]</scope>
    <source>
        <strain evidence="2 3">UAMH 11012</strain>
    </source>
</reference>
<accession>A0A1L7WF76</accession>
<dbReference type="AlphaFoldDB" id="A0A1L7WF76"/>
<dbReference type="OrthoDB" id="5311240at2759"/>
<evidence type="ECO:0000313" key="3">
    <source>
        <dbReference type="Proteomes" id="UP000184330"/>
    </source>
</evidence>
<protein>
    <submittedName>
        <fullName evidence="2">Uncharacterized protein</fullName>
    </submittedName>
</protein>
<sequence>MDQQWSLGTIHRHSAFGSVEDFFSAASHNNIAIFALHACECLGTTLAISTESKERVQSTLRETTESFKIQSLQDLLGVENNTCSILLFQSAAGVNFLALAAALVSALGTSRAAETLSEMIEETAADWNAAPSTCQLKHLLDAIETGLSQVGFVDVFLYWHCWWMDHKNELSHSGRSLLEVEEHAVPFSAKDLTELVGAFRGLRRRGNTGKIIITVGRGAPWLTAFTFWCLGTLPTMRTIEGKTLLDQPKSMVNLLFSDNPSFPMITQIEAIYSPGSLVGMAAESSHVQQSNKHQTDFDNKTMTMLPKSLQNDDQTQEMPKDIFDSDEVISFKDSAYETTSETSSMIAITKLPGLREEMLDLLINDTLLQQSGREALTKFGADRFEHRFKKMLCVFARELKQEALWKDQRGAAYILWYYATYTAHCARNHWSGVEDSQMTEMLARLPEKKIELNYSLNQHFRRPGLEHSEGGNDDNLDDDQEWDENDVKELQYLEPLEHFITSSRAFQNLRKSLSEWTSPRQAQSEKQILASEKISYFSRWTLKYIYSTLVQASLLIIESFGLFDKPLARGHQRLKCACNCGEIFYQDFPDPKLARDLLDALNISGYKTWIVRSQEESDSGEGEPSKMDGFGGGHNENETMTRSENSTSARSTQHETPEQPDTGNGHPATRIWEQPRTRSTRDLPRPLPKWILLCFNDYKHSRKAEHVEINDVLSDAELFRQLWKSYSKARGVIFSLFAWKAVTKISFVQFQLWLDPRTNVDTPLINFETWAPPSEWENGGRWTPCPTQFERPVVPNWLLLHLWDHPHDAMSFKMKVAVKKRISGARTKVWTFLKTAAIEISGRADVEAQEISSVPDGDSSEFLGNRATSPAFMYTKTPKRLIKRLVANEMDPPYGWGLYFEEGFRMPLAIQYSLSVLLTGLIGGK</sequence>
<feature type="compositionally biased region" description="Polar residues" evidence="1">
    <location>
        <begin position="642"/>
        <end position="651"/>
    </location>
</feature>
<evidence type="ECO:0000256" key="1">
    <source>
        <dbReference type="SAM" id="MobiDB-lite"/>
    </source>
</evidence>
<evidence type="ECO:0000313" key="2">
    <source>
        <dbReference type="EMBL" id="CZR51433.1"/>
    </source>
</evidence>
<dbReference type="Proteomes" id="UP000184330">
    <property type="component" value="Unassembled WGS sequence"/>
</dbReference>